<organism evidence="1 2">
    <name type="scientific">Mytilus galloprovincialis</name>
    <name type="common">Mediterranean mussel</name>
    <dbReference type="NCBI Taxonomy" id="29158"/>
    <lineage>
        <taxon>Eukaryota</taxon>
        <taxon>Metazoa</taxon>
        <taxon>Spiralia</taxon>
        <taxon>Lophotrochozoa</taxon>
        <taxon>Mollusca</taxon>
        <taxon>Bivalvia</taxon>
        <taxon>Autobranchia</taxon>
        <taxon>Pteriomorphia</taxon>
        <taxon>Mytilida</taxon>
        <taxon>Mytiloidea</taxon>
        <taxon>Mytilidae</taxon>
        <taxon>Mytilinae</taxon>
        <taxon>Mytilus</taxon>
    </lineage>
</organism>
<protein>
    <submittedName>
        <fullName evidence="1">Uncharacterized protein</fullName>
    </submittedName>
</protein>
<sequence>MYDRTTTTFSHKQRQYDTIPPTRDALLEHTKRAAYQGGHAWEQAVTDEQHLPSSGDWGWIKENADGLWIPHWTQLSAFAASCQELHN</sequence>
<evidence type="ECO:0000313" key="1">
    <source>
        <dbReference type="EMBL" id="VDI55266.1"/>
    </source>
</evidence>
<gene>
    <name evidence="1" type="ORF">MGAL_10B048682</name>
</gene>
<reference evidence="1" key="1">
    <citation type="submission" date="2018-11" db="EMBL/GenBank/DDBJ databases">
        <authorList>
            <person name="Alioto T."/>
            <person name="Alioto T."/>
        </authorList>
    </citation>
    <scope>NUCLEOTIDE SEQUENCE</scope>
</reference>
<comment type="caution">
    <text evidence="1">The sequence shown here is derived from an EMBL/GenBank/DDBJ whole genome shotgun (WGS) entry which is preliminary data.</text>
</comment>
<keyword evidence="2" id="KW-1185">Reference proteome</keyword>
<evidence type="ECO:0000313" key="2">
    <source>
        <dbReference type="Proteomes" id="UP000596742"/>
    </source>
</evidence>
<dbReference type="OrthoDB" id="6134037at2759"/>
<accession>A0A8B6FW64</accession>
<dbReference type="AlphaFoldDB" id="A0A8B6FW64"/>
<dbReference type="EMBL" id="UYJE01007476">
    <property type="protein sequence ID" value="VDI55266.1"/>
    <property type="molecule type" value="Genomic_DNA"/>
</dbReference>
<proteinExistence type="predicted"/>
<dbReference type="Proteomes" id="UP000596742">
    <property type="component" value="Unassembled WGS sequence"/>
</dbReference>
<name>A0A8B6FW64_MYTGA</name>